<protein>
    <submittedName>
        <fullName evidence="3">Cytochrome oxidase</fullName>
    </submittedName>
</protein>
<dbReference type="AlphaFoldDB" id="A0A139SUU9"/>
<keyword evidence="2" id="KW-0472">Membrane</keyword>
<evidence type="ECO:0000313" key="3">
    <source>
        <dbReference type="EMBL" id="KXU38284.1"/>
    </source>
</evidence>
<evidence type="ECO:0000256" key="1">
    <source>
        <dbReference type="SAM" id="MobiDB-lite"/>
    </source>
</evidence>
<dbReference type="Proteomes" id="UP000072660">
    <property type="component" value="Unassembled WGS sequence"/>
</dbReference>
<dbReference type="RefSeq" id="WP_068389924.1">
    <property type="nucleotide sequence ID" value="NZ_LSZO01000145.1"/>
</dbReference>
<dbReference type="Pfam" id="PF05545">
    <property type="entry name" value="FixQ"/>
    <property type="match status" value="1"/>
</dbReference>
<feature type="transmembrane region" description="Helical" evidence="2">
    <location>
        <begin position="6"/>
        <end position="26"/>
    </location>
</feature>
<feature type="region of interest" description="Disordered" evidence="1">
    <location>
        <begin position="50"/>
        <end position="70"/>
    </location>
</feature>
<sequence length="70" mass="7629">MSIGMIRGLGTLVIFIAFVGMLLWVFNGKRKKDFEQAAMLPLVDDDAELSAKPAEEQQAKSQGKPAGEHP</sequence>
<name>A0A139SUU9_9GAMM</name>
<keyword evidence="4" id="KW-1185">Reference proteome</keyword>
<keyword evidence="2" id="KW-1133">Transmembrane helix</keyword>
<comment type="caution">
    <text evidence="3">The sequence shown here is derived from an EMBL/GenBank/DDBJ whole genome shotgun (WGS) entry which is preliminary data.</text>
</comment>
<dbReference type="InterPro" id="IPR008621">
    <property type="entry name" value="Cbb3-typ_cyt_oxidase_comp"/>
</dbReference>
<proteinExistence type="predicted"/>
<gene>
    <name evidence="3" type="ORF">AXE65_02165</name>
</gene>
<keyword evidence="2" id="KW-0812">Transmembrane</keyword>
<dbReference type="CDD" id="cd01324">
    <property type="entry name" value="cbb3_Oxidase_CcoQ"/>
    <property type="match status" value="1"/>
</dbReference>
<evidence type="ECO:0000256" key="2">
    <source>
        <dbReference type="SAM" id="Phobius"/>
    </source>
</evidence>
<reference evidence="3 4" key="1">
    <citation type="submission" date="2016-02" db="EMBL/GenBank/DDBJ databases">
        <authorList>
            <person name="Wen L."/>
            <person name="He K."/>
            <person name="Yang H."/>
        </authorList>
    </citation>
    <scope>NUCLEOTIDE SEQUENCE [LARGE SCALE GENOMIC DNA]</scope>
    <source>
        <strain evidence="3 4">CV58</strain>
    </source>
</reference>
<organism evidence="3 4">
    <name type="scientific">Ventosimonas gracilis</name>
    <dbReference type="NCBI Taxonomy" id="1680762"/>
    <lineage>
        <taxon>Bacteria</taxon>
        <taxon>Pseudomonadati</taxon>
        <taxon>Pseudomonadota</taxon>
        <taxon>Gammaproteobacteria</taxon>
        <taxon>Pseudomonadales</taxon>
        <taxon>Ventosimonadaceae</taxon>
        <taxon>Ventosimonas</taxon>
    </lineage>
</organism>
<accession>A0A139SUU9</accession>
<dbReference type="OrthoDB" id="6402501at2"/>
<dbReference type="EMBL" id="LSZO01000145">
    <property type="protein sequence ID" value="KXU38284.1"/>
    <property type="molecule type" value="Genomic_DNA"/>
</dbReference>
<evidence type="ECO:0000313" key="4">
    <source>
        <dbReference type="Proteomes" id="UP000072660"/>
    </source>
</evidence>